<dbReference type="RefSeq" id="WP_221258539.1">
    <property type="nucleotide sequence ID" value="NZ_AP024749.1"/>
</dbReference>
<dbReference type="EMBL" id="AP024749">
    <property type="protein sequence ID" value="BCY29462.1"/>
    <property type="molecule type" value="Genomic_DNA"/>
</dbReference>
<proteinExistence type="predicted"/>
<evidence type="ECO:0000313" key="1">
    <source>
        <dbReference type="EMBL" id="BCY29462.1"/>
    </source>
</evidence>
<gene>
    <name evidence="1" type="ORF">KK2020170_23300</name>
</gene>
<evidence type="ECO:0000313" key="2">
    <source>
        <dbReference type="Proteomes" id="UP000825258"/>
    </source>
</evidence>
<dbReference type="Proteomes" id="UP000825258">
    <property type="component" value="Chromosome"/>
</dbReference>
<sequence>MIEELKRIIVDYQEINRLLNSILSVRKITFDQQVEISNYFDKYSDSNQISIVLLNNINETKFLKVLYAEVDQFVKSYNENKIFLDGLNIKELYYEYSGLYDNLIKQKLISIKPIANKFQETNKSLEATAYGSHKLEEIEKRKIEYYQAKEIYYDEKKELDELYDEKKEREKYSLKFLKNRFNDTFILSVKILDILKKYLPLGILKVNEYLDVKVLSQVFEFCKDEYFEETTSINFYLFFNLSNDSKDLIIRKGKKIYICHLIKRISLLIDTDNRTIWREAILNKLDFLDFYKKKSNELEYNKTSNNNKKAARFIDELDEILQK</sequence>
<reference evidence="1 2" key="1">
    <citation type="submission" date="2021-06" db="EMBL/GenBank/DDBJ databases">
        <title>Whole genome sequences of Flavobacterium sp. KK2020170 and assembly.</title>
        <authorList>
            <person name="Kitahara K."/>
            <person name="Miyoshi S."/>
            <person name="Uesaka K."/>
        </authorList>
    </citation>
    <scope>NUCLEOTIDE SEQUENCE [LARGE SCALE GENOMIC DNA]</scope>
    <source>
        <strain evidence="1 2">KK2020170</strain>
    </source>
</reference>
<name>A0ABN6I272_9FLAO</name>
<organism evidence="1 2">
    <name type="scientific">Flavobacterium okayamense</name>
    <dbReference type="NCBI Taxonomy" id="2830782"/>
    <lineage>
        <taxon>Bacteria</taxon>
        <taxon>Pseudomonadati</taxon>
        <taxon>Bacteroidota</taxon>
        <taxon>Flavobacteriia</taxon>
        <taxon>Flavobacteriales</taxon>
        <taxon>Flavobacteriaceae</taxon>
        <taxon>Flavobacterium</taxon>
    </lineage>
</organism>
<accession>A0ABN6I272</accession>
<protein>
    <submittedName>
        <fullName evidence="1">Uncharacterized protein</fullName>
    </submittedName>
</protein>
<keyword evidence="2" id="KW-1185">Reference proteome</keyword>